<reference evidence="1 2" key="1">
    <citation type="submission" date="2016-06" db="EMBL/GenBank/DDBJ databases">
        <title>The Draft Genome Sequence and Annotation of the Desert Woodrat Neotoma lepida.</title>
        <authorList>
            <person name="Campbell M."/>
            <person name="Oakeson K.F."/>
            <person name="Yandell M."/>
            <person name="Halpert J.R."/>
            <person name="Dearing D."/>
        </authorList>
    </citation>
    <scope>NUCLEOTIDE SEQUENCE [LARGE SCALE GENOMIC DNA]</scope>
    <source>
        <strain evidence="1">417</strain>
        <tissue evidence="1">Liver</tissue>
    </source>
</reference>
<proteinExistence type="predicted"/>
<dbReference type="GO" id="GO:0099536">
    <property type="term" value="P:synaptic signaling"/>
    <property type="evidence" value="ECO:0007669"/>
    <property type="project" value="TreeGrafter"/>
</dbReference>
<protein>
    <recommendedName>
        <fullName evidence="3">Dystrophin</fullName>
    </recommendedName>
</protein>
<dbReference type="InterPro" id="IPR018159">
    <property type="entry name" value="Spectrin/alpha-actinin"/>
</dbReference>
<gene>
    <name evidence="1" type="ORF">A6R68_21275</name>
</gene>
<comment type="caution">
    <text evidence="1">The sequence shown here is derived from an EMBL/GenBank/DDBJ whole genome shotgun (WGS) entry which is preliminary data.</text>
</comment>
<dbReference type="GO" id="GO:0045202">
    <property type="term" value="C:synapse"/>
    <property type="evidence" value="ECO:0007669"/>
    <property type="project" value="GOC"/>
</dbReference>
<dbReference type="STRING" id="56216.A0A1A6HQI8"/>
<dbReference type="OrthoDB" id="18740at2759"/>
<sequence length="248" mass="28231">ELEEGISSHQPSMIAVNQTGEGIMQRLRPSDASFLKDKLAGLNQRWSTLVAEVKDRQPRLKGESKQVVGYRRRLDEFICWLTKVENFVQKRLSPDPEENPQELTDLAQEMDIQAENLKWLNRAELEVLSDKNLSLRERDKLAESLRNANMMWNKICREVPSMLRTRTQEPCSASQTRITAHPNVQKVVLVSSASDAPLRAPEISVPADLDKTITELADWLVLVDQMLKSNIVTVGDVEEINKTVSRMK</sequence>
<feature type="non-terminal residue" evidence="1">
    <location>
        <position position="1"/>
    </location>
</feature>
<dbReference type="PANTHER" id="PTHR12268">
    <property type="entry name" value="E3 UBIQUITIN-PROTEIN LIGASE KCMF1"/>
    <property type="match status" value="1"/>
</dbReference>
<dbReference type="InterPro" id="IPR050774">
    <property type="entry name" value="KCMF1/Dystrophin"/>
</dbReference>
<keyword evidence="2" id="KW-1185">Reference proteome</keyword>
<organism evidence="1 2">
    <name type="scientific">Neotoma lepida</name>
    <name type="common">Desert woodrat</name>
    <dbReference type="NCBI Taxonomy" id="56216"/>
    <lineage>
        <taxon>Eukaryota</taxon>
        <taxon>Metazoa</taxon>
        <taxon>Chordata</taxon>
        <taxon>Craniata</taxon>
        <taxon>Vertebrata</taxon>
        <taxon>Euteleostomi</taxon>
        <taxon>Mammalia</taxon>
        <taxon>Eutheria</taxon>
        <taxon>Euarchontoglires</taxon>
        <taxon>Glires</taxon>
        <taxon>Rodentia</taxon>
        <taxon>Myomorpha</taxon>
        <taxon>Muroidea</taxon>
        <taxon>Cricetidae</taxon>
        <taxon>Neotominae</taxon>
        <taxon>Neotoma</taxon>
    </lineage>
</organism>
<evidence type="ECO:0000313" key="1">
    <source>
        <dbReference type="EMBL" id="OBS80521.1"/>
    </source>
</evidence>
<dbReference type="EMBL" id="LZPO01017348">
    <property type="protein sequence ID" value="OBS80521.1"/>
    <property type="molecule type" value="Genomic_DNA"/>
</dbReference>
<accession>A0A1A6HQI8</accession>
<dbReference type="GO" id="GO:0005886">
    <property type="term" value="C:plasma membrane"/>
    <property type="evidence" value="ECO:0007669"/>
    <property type="project" value="TreeGrafter"/>
</dbReference>
<dbReference type="CDD" id="cd00176">
    <property type="entry name" value="SPEC"/>
    <property type="match status" value="1"/>
</dbReference>
<dbReference type="Gene3D" id="1.20.58.60">
    <property type="match status" value="1"/>
</dbReference>
<dbReference type="Pfam" id="PF00435">
    <property type="entry name" value="Spectrin"/>
    <property type="match status" value="1"/>
</dbReference>
<dbReference type="Proteomes" id="UP000092124">
    <property type="component" value="Unassembled WGS sequence"/>
</dbReference>
<dbReference type="SUPFAM" id="SSF46966">
    <property type="entry name" value="Spectrin repeat"/>
    <property type="match status" value="1"/>
</dbReference>
<evidence type="ECO:0008006" key="3">
    <source>
        <dbReference type="Google" id="ProtNLM"/>
    </source>
</evidence>
<dbReference type="PANTHER" id="PTHR12268:SF26">
    <property type="entry name" value="UTROPHIN"/>
    <property type="match status" value="1"/>
</dbReference>
<evidence type="ECO:0000313" key="2">
    <source>
        <dbReference type="Proteomes" id="UP000092124"/>
    </source>
</evidence>
<dbReference type="InterPro" id="IPR002017">
    <property type="entry name" value="Spectrin_repeat"/>
</dbReference>
<dbReference type="AlphaFoldDB" id="A0A1A6HQI8"/>
<feature type="non-terminal residue" evidence="1">
    <location>
        <position position="248"/>
    </location>
</feature>
<name>A0A1A6HQI8_NEOLE</name>